<dbReference type="EMBL" id="CAJVQB010058941">
    <property type="protein sequence ID" value="CAG8838779.1"/>
    <property type="molecule type" value="Genomic_DNA"/>
</dbReference>
<evidence type="ECO:0000313" key="1">
    <source>
        <dbReference type="EMBL" id="CAG8838779.1"/>
    </source>
</evidence>
<accession>A0ABN7WSQ0</accession>
<proteinExistence type="predicted"/>
<name>A0ABN7WSQ0_GIGMA</name>
<reference evidence="1 2" key="1">
    <citation type="submission" date="2021-06" db="EMBL/GenBank/DDBJ databases">
        <authorList>
            <person name="Kallberg Y."/>
            <person name="Tangrot J."/>
            <person name="Rosling A."/>
        </authorList>
    </citation>
    <scope>NUCLEOTIDE SEQUENCE [LARGE SCALE GENOMIC DNA]</scope>
    <source>
        <strain evidence="1 2">120-4 pot B 10/14</strain>
    </source>
</reference>
<comment type="caution">
    <text evidence="1">The sequence shown here is derived from an EMBL/GenBank/DDBJ whole genome shotgun (WGS) entry which is preliminary data.</text>
</comment>
<dbReference type="Proteomes" id="UP000789901">
    <property type="component" value="Unassembled WGS sequence"/>
</dbReference>
<sequence length="117" mass="13526">GEKKWKQLEQLIMDFYTKSVYVAIARIQNPNIISPTNNDLYLMQSEKVENPEIHLADPNLIGYSQNKKVDYTKSFLARHGLAVLYNNCGLLKMLEVIRQAGNCLEFFEQDQINIGKF</sequence>
<evidence type="ECO:0000313" key="2">
    <source>
        <dbReference type="Proteomes" id="UP000789901"/>
    </source>
</evidence>
<organism evidence="1 2">
    <name type="scientific">Gigaspora margarita</name>
    <dbReference type="NCBI Taxonomy" id="4874"/>
    <lineage>
        <taxon>Eukaryota</taxon>
        <taxon>Fungi</taxon>
        <taxon>Fungi incertae sedis</taxon>
        <taxon>Mucoromycota</taxon>
        <taxon>Glomeromycotina</taxon>
        <taxon>Glomeromycetes</taxon>
        <taxon>Diversisporales</taxon>
        <taxon>Gigasporaceae</taxon>
        <taxon>Gigaspora</taxon>
    </lineage>
</organism>
<keyword evidence="2" id="KW-1185">Reference proteome</keyword>
<feature type="non-terminal residue" evidence="1">
    <location>
        <position position="1"/>
    </location>
</feature>
<gene>
    <name evidence="1" type="ORF">GMARGA_LOCUS34140</name>
</gene>
<protein>
    <submittedName>
        <fullName evidence="1">9222_t:CDS:1</fullName>
    </submittedName>
</protein>